<evidence type="ECO:0000313" key="2">
    <source>
        <dbReference type="EMBL" id="MCI32799.1"/>
    </source>
</evidence>
<evidence type="ECO:0000313" key="3">
    <source>
        <dbReference type="Proteomes" id="UP000265520"/>
    </source>
</evidence>
<sequence>MEENVGRGRQGRPSRAHAFARRDDAPNAPPKRGRSRQVPPPFQGRHDDEAGSSAAGSS</sequence>
<comment type="caution">
    <text evidence="2">The sequence shown here is derived from an EMBL/GenBank/DDBJ whole genome shotgun (WGS) entry which is preliminary data.</text>
</comment>
<keyword evidence="3" id="KW-1185">Reference proteome</keyword>
<name>A0A392R963_9FABA</name>
<dbReference type="EMBL" id="LXQA010198815">
    <property type="protein sequence ID" value="MCI32799.1"/>
    <property type="molecule type" value="Genomic_DNA"/>
</dbReference>
<dbReference type="AlphaFoldDB" id="A0A392R963"/>
<feature type="region of interest" description="Disordered" evidence="1">
    <location>
        <begin position="1"/>
        <end position="58"/>
    </location>
</feature>
<proteinExistence type="predicted"/>
<feature type="compositionally biased region" description="Basic residues" evidence="1">
    <location>
        <begin position="9"/>
        <end position="19"/>
    </location>
</feature>
<dbReference type="Proteomes" id="UP000265520">
    <property type="component" value="Unassembled WGS sequence"/>
</dbReference>
<protein>
    <submittedName>
        <fullName evidence="2">Uncharacterized protein</fullName>
    </submittedName>
</protein>
<accession>A0A392R963</accession>
<evidence type="ECO:0000256" key="1">
    <source>
        <dbReference type="SAM" id="MobiDB-lite"/>
    </source>
</evidence>
<organism evidence="2 3">
    <name type="scientific">Trifolium medium</name>
    <dbReference type="NCBI Taxonomy" id="97028"/>
    <lineage>
        <taxon>Eukaryota</taxon>
        <taxon>Viridiplantae</taxon>
        <taxon>Streptophyta</taxon>
        <taxon>Embryophyta</taxon>
        <taxon>Tracheophyta</taxon>
        <taxon>Spermatophyta</taxon>
        <taxon>Magnoliopsida</taxon>
        <taxon>eudicotyledons</taxon>
        <taxon>Gunneridae</taxon>
        <taxon>Pentapetalae</taxon>
        <taxon>rosids</taxon>
        <taxon>fabids</taxon>
        <taxon>Fabales</taxon>
        <taxon>Fabaceae</taxon>
        <taxon>Papilionoideae</taxon>
        <taxon>50 kb inversion clade</taxon>
        <taxon>NPAAA clade</taxon>
        <taxon>Hologalegina</taxon>
        <taxon>IRL clade</taxon>
        <taxon>Trifolieae</taxon>
        <taxon>Trifolium</taxon>
    </lineage>
</organism>
<reference evidence="2 3" key="1">
    <citation type="journal article" date="2018" name="Front. Plant Sci.">
        <title>Red Clover (Trifolium pratense) and Zigzag Clover (T. medium) - A Picture of Genomic Similarities and Differences.</title>
        <authorList>
            <person name="Dluhosova J."/>
            <person name="Istvanek J."/>
            <person name="Nedelnik J."/>
            <person name="Repkova J."/>
        </authorList>
    </citation>
    <scope>NUCLEOTIDE SEQUENCE [LARGE SCALE GENOMIC DNA]</scope>
    <source>
        <strain evidence="3">cv. 10/8</strain>
        <tissue evidence="2">Leaf</tissue>
    </source>
</reference>
<feature type="non-terminal residue" evidence="2">
    <location>
        <position position="58"/>
    </location>
</feature>